<evidence type="ECO:0000256" key="5">
    <source>
        <dbReference type="SAM" id="Phobius"/>
    </source>
</evidence>
<dbReference type="EMBL" id="JAGKQQ010000001">
    <property type="protein sequence ID" value="MBP3957110.1"/>
    <property type="molecule type" value="Genomic_DNA"/>
</dbReference>
<feature type="repeat" description="WD" evidence="3">
    <location>
        <begin position="249"/>
        <end position="290"/>
    </location>
</feature>
<evidence type="ECO:0000256" key="1">
    <source>
        <dbReference type="ARBA" id="ARBA00022574"/>
    </source>
</evidence>
<dbReference type="Pfam" id="PF00656">
    <property type="entry name" value="Peptidase_C14"/>
    <property type="match status" value="1"/>
</dbReference>
<keyword evidence="8" id="KW-1185">Reference proteome</keyword>
<name>A0ABS5BUY2_9BACT</name>
<protein>
    <submittedName>
        <fullName evidence="7">Caspase family protein</fullName>
    </submittedName>
</protein>
<keyword evidence="2" id="KW-0677">Repeat</keyword>
<dbReference type="Pfam" id="PF00400">
    <property type="entry name" value="WD40"/>
    <property type="match status" value="3"/>
</dbReference>
<proteinExistence type="predicted"/>
<dbReference type="InterPro" id="IPR015943">
    <property type="entry name" value="WD40/YVTN_repeat-like_dom_sf"/>
</dbReference>
<evidence type="ECO:0000256" key="2">
    <source>
        <dbReference type="ARBA" id="ARBA00022737"/>
    </source>
</evidence>
<feature type="transmembrane region" description="Helical" evidence="5">
    <location>
        <begin position="93"/>
        <end position="115"/>
    </location>
</feature>
<dbReference type="InterPro" id="IPR036322">
    <property type="entry name" value="WD40_repeat_dom_sf"/>
</dbReference>
<dbReference type="SUPFAM" id="SSF50978">
    <property type="entry name" value="WD40 repeat-like"/>
    <property type="match status" value="1"/>
</dbReference>
<organism evidence="7 8">
    <name type="scientific">Gemmata palustris</name>
    <dbReference type="NCBI Taxonomy" id="2822762"/>
    <lineage>
        <taxon>Bacteria</taxon>
        <taxon>Pseudomonadati</taxon>
        <taxon>Planctomycetota</taxon>
        <taxon>Planctomycetia</taxon>
        <taxon>Gemmatales</taxon>
        <taxon>Gemmataceae</taxon>
        <taxon>Gemmata</taxon>
    </lineage>
</organism>
<dbReference type="InterPro" id="IPR001680">
    <property type="entry name" value="WD40_rpt"/>
</dbReference>
<dbReference type="PROSITE" id="PS50082">
    <property type="entry name" value="WD_REPEATS_2"/>
    <property type="match status" value="2"/>
</dbReference>
<dbReference type="SMART" id="SM00320">
    <property type="entry name" value="WD40"/>
    <property type="match status" value="7"/>
</dbReference>
<feature type="compositionally biased region" description="Pro residues" evidence="4">
    <location>
        <begin position="176"/>
        <end position="189"/>
    </location>
</feature>
<feature type="compositionally biased region" description="Pro residues" evidence="4">
    <location>
        <begin position="1220"/>
        <end position="1229"/>
    </location>
</feature>
<dbReference type="PROSITE" id="PS50294">
    <property type="entry name" value="WD_REPEATS_REGION"/>
    <property type="match status" value="2"/>
</dbReference>
<dbReference type="InterPro" id="IPR029030">
    <property type="entry name" value="Caspase-like_dom_sf"/>
</dbReference>
<comment type="caution">
    <text evidence="7">The sequence shown here is derived from an EMBL/GenBank/DDBJ whole genome shotgun (WGS) entry which is preliminary data.</text>
</comment>
<evidence type="ECO:0000256" key="3">
    <source>
        <dbReference type="PROSITE-ProRule" id="PRU00221"/>
    </source>
</evidence>
<dbReference type="PANTHER" id="PTHR19848:SF8">
    <property type="entry name" value="F-BOX AND WD REPEAT DOMAIN CONTAINING 7"/>
    <property type="match status" value="1"/>
</dbReference>
<keyword evidence="5" id="KW-0812">Transmembrane</keyword>
<dbReference type="PANTHER" id="PTHR19848">
    <property type="entry name" value="WD40 REPEAT PROTEIN"/>
    <property type="match status" value="1"/>
</dbReference>
<evidence type="ECO:0000313" key="8">
    <source>
        <dbReference type="Proteomes" id="UP000676565"/>
    </source>
</evidence>
<feature type="compositionally biased region" description="Pro residues" evidence="4">
    <location>
        <begin position="1186"/>
        <end position="1199"/>
    </location>
</feature>
<keyword evidence="5" id="KW-1133">Transmembrane helix</keyword>
<reference evidence="7 8" key="1">
    <citation type="submission" date="2021-04" db="EMBL/GenBank/DDBJ databases">
        <authorList>
            <person name="Ivanova A."/>
        </authorList>
    </citation>
    <scope>NUCLEOTIDE SEQUENCE [LARGE SCALE GENOMIC DNA]</scope>
    <source>
        <strain evidence="7 8">G18</strain>
    </source>
</reference>
<dbReference type="SUPFAM" id="SSF52129">
    <property type="entry name" value="Caspase-like"/>
    <property type="match status" value="1"/>
</dbReference>
<feature type="compositionally biased region" description="Pro residues" evidence="4">
    <location>
        <begin position="135"/>
        <end position="168"/>
    </location>
</feature>
<feature type="domain" description="Peptidase C14 caspase" evidence="6">
    <location>
        <begin position="936"/>
        <end position="1164"/>
    </location>
</feature>
<keyword evidence="5" id="KW-0472">Membrane</keyword>
<feature type="region of interest" description="Disordered" evidence="4">
    <location>
        <begin position="124"/>
        <end position="195"/>
    </location>
</feature>
<dbReference type="Gene3D" id="3.40.50.1460">
    <property type="match status" value="1"/>
</dbReference>
<feature type="compositionally biased region" description="Acidic residues" evidence="4">
    <location>
        <begin position="66"/>
        <end position="75"/>
    </location>
</feature>
<feature type="region of interest" description="Disordered" evidence="4">
    <location>
        <begin position="1177"/>
        <end position="1238"/>
    </location>
</feature>
<gene>
    <name evidence="7" type="ORF">J8F10_17735</name>
</gene>
<feature type="compositionally biased region" description="Basic and acidic residues" evidence="4">
    <location>
        <begin position="44"/>
        <end position="65"/>
    </location>
</feature>
<keyword evidence="1 3" id="KW-0853">WD repeat</keyword>
<feature type="region of interest" description="Disordered" evidence="4">
    <location>
        <begin position="26"/>
        <end position="90"/>
    </location>
</feature>
<sequence>MRFAVDGEGDHEVTCLKCGHDFVATLEADDPPAKSKKAKPGSGTKERLRAESAKPDRATKRARRDDDDEDDEDDDAPRKKKKNGGSDGGQQKLIIAGAVAGVLLLGGLGALIFALTGSNKVAKNDAPAEVKPQPTNGPGPVPNPGPNANPPKPGPGPNTNVPPGPGVNPPKKNNPQEPPLPPLPPPPKVRPTGGKLTTTTALVKAPPVPPLAPDEDPFVRAKTFKPDGPLPVPPALPKGAQRPLLTLDSGGHTGFVGKVFFDTKSDQIITVGEDKAVRFWDPTTNETVKTIRFPAGPGHEGSLLAAAMSRSGKRLAVAGEPLAKVKPGQVPIYIVAPDTGALIKRLDVGSAAVTGLSFSNDGNWLGVGCENGAIQMVNVSTGVSYPAPPISKAQVMEVKYNPNPKAKLLATLGADHFVQIWNFAATAQHKDFPIRGVTPSTLAWSSDGQTLAVGTTTGEIMLGTANGQFQKSLTPITHGGKPVRIHQLQFMPNDREIAVAGVSPGVGGWTGIVSADSGVPRVGVTAHSNVVFALDVSADGSQVVSSGGNQNETLIWKSDDAKIEHRLAGTGNGVWAIAWAKDGKSIAWGNSNKKDEGVLALESTFRLDEFGVGNPPDPSKYTQTVESDDAGVKLRTEKSVFMVQTAGRDPVLVALPDREPIYSATILPKGNAVLVGGVRNLYMVNPANLGIMGNFIGHSGNVLCVTPSPDSKYFATGSSDQTIRIWQRNREEPILSIFIAGREWIAWTPEGYYACSGQGERLIAWQIQAAGVKIPQVHPAERFRSSMYQPALLKYLIPAGNLQAAMAMAQKFDKALVQTTNVADVLPPEVALDGFTETEVKIDKGSFTVKAQATSAKHPITAMRLLVNGRPFNGAAGVKRFENAQPNTPADATWEVPLAPGTHTVAVIADSPVSKGMSKVGVVIRSGEIPKPNLYVLAMGVSDYPGKLKLRYCATDAEMLAAAFKEKSKGVFAKIEVKLLTDKDATKKGIRDGLDWMKSKMTPQDVGVVSFSGHGMRDDFNRFYLVPFDVQPDDFEGTSCLPGDEFKSRLDNMPGRLVAILDACHSGSVAEKERAPAQADTLVRDLTAEDSGVIVMCASLGREYAIESPISKAGFFTLGLVEGMSGYGDIDEDGVVYIHELDMYATARVRQLSGGSQNPTLGRPSAVRPFAIAKPENPLRAEDPKPAPAPSKPPAPSTPPASTNPSAPGTPTGPATPGSPNKPPPPFKPPVSDKSLTP</sequence>
<evidence type="ECO:0000313" key="7">
    <source>
        <dbReference type="EMBL" id="MBP3957110.1"/>
    </source>
</evidence>
<dbReference type="Gene3D" id="2.130.10.10">
    <property type="entry name" value="YVTN repeat-like/Quinoprotein amine dehydrogenase"/>
    <property type="match status" value="3"/>
</dbReference>
<accession>A0ABS5BUY2</accession>
<evidence type="ECO:0000259" key="6">
    <source>
        <dbReference type="Pfam" id="PF00656"/>
    </source>
</evidence>
<feature type="repeat" description="WD" evidence="3">
    <location>
        <begin position="695"/>
        <end position="736"/>
    </location>
</feature>
<feature type="compositionally biased region" description="Low complexity" evidence="4">
    <location>
        <begin position="1200"/>
        <end position="1219"/>
    </location>
</feature>
<evidence type="ECO:0000256" key="4">
    <source>
        <dbReference type="SAM" id="MobiDB-lite"/>
    </source>
</evidence>
<dbReference type="RefSeq" id="WP_210655869.1">
    <property type="nucleotide sequence ID" value="NZ_JAGKQQ010000001.1"/>
</dbReference>
<dbReference type="Proteomes" id="UP000676565">
    <property type="component" value="Unassembled WGS sequence"/>
</dbReference>
<dbReference type="InterPro" id="IPR011600">
    <property type="entry name" value="Pept_C14_caspase"/>
</dbReference>